<dbReference type="EMBL" id="LR031576">
    <property type="protein sequence ID" value="VDD11390.1"/>
    <property type="molecule type" value="Genomic_DNA"/>
</dbReference>
<dbReference type="GO" id="GO:0004523">
    <property type="term" value="F:RNA-DNA hybrid ribonuclease activity"/>
    <property type="evidence" value="ECO:0007669"/>
    <property type="project" value="InterPro"/>
</dbReference>
<gene>
    <name evidence="4" type="ORF">BRAA04T16438Z</name>
    <name evidence="3" type="ORF">BRAPAZ1V2_A04P08190.2</name>
</gene>
<dbReference type="Proteomes" id="UP000694005">
    <property type="component" value="Chromosome A04"/>
</dbReference>
<evidence type="ECO:0008006" key="5">
    <source>
        <dbReference type="Google" id="ProtNLM"/>
    </source>
</evidence>
<dbReference type="InterPro" id="IPR026960">
    <property type="entry name" value="RVT-Znf"/>
</dbReference>
<dbReference type="InterPro" id="IPR002156">
    <property type="entry name" value="RNaseH_domain"/>
</dbReference>
<evidence type="ECO:0000259" key="1">
    <source>
        <dbReference type="Pfam" id="PF13456"/>
    </source>
</evidence>
<dbReference type="InterPro" id="IPR044730">
    <property type="entry name" value="RNase_H-like_dom_plant"/>
</dbReference>
<name>A0A3P6CAQ6_BRACM</name>
<dbReference type="GO" id="GO:0003676">
    <property type="term" value="F:nucleic acid binding"/>
    <property type="evidence" value="ECO:0007669"/>
    <property type="project" value="InterPro"/>
</dbReference>
<organism evidence="4">
    <name type="scientific">Brassica campestris</name>
    <name type="common">Field mustard</name>
    <dbReference type="NCBI Taxonomy" id="3711"/>
    <lineage>
        <taxon>Eukaryota</taxon>
        <taxon>Viridiplantae</taxon>
        <taxon>Streptophyta</taxon>
        <taxon>Embryophyta</taxon>
        <taxon>Tracheophyta</taxon>
        <taxon>Spermatophyta</taxon>
        <taxon>Magnoliopsida</taxon>
        <taxon>eudicotyledons</taxon>
        <taxon>Gunneridae</taxon>
        <taxon>Pentapetalae</taxon>
        <taxon>rosids</taxon>
        <taxon>malvids</taxon>
        <taxon>Brassicales</taxon>
        <taxon>Brassicaceae</taxon>
        <taxon>Brassiceae</taxon>
        <taxon>Brassica</taxon>
    </lineage>
</organism>
<dbReference type="EMBL" id="LS974620">
    <property type="protein sequence ID" value="CAG7905918.1"/>
    <property type="molecule type" value="Genomic_DNA"/>
</dbReference>
<sequence>MKIKPEISQTDSVVWGLSKNALYTSKSGYALLEIIEEINTPQVESIPPVEKKLWSSLWKTKTTPKLRHFLWRILSGALAVKERLRSRGIQLNVTCSSCNNGVEDIGHVLFHCPVAQEVWALSSIPMPPSGAWSRSVFLNLLHLINCGKRRSQALETGLVFPWILWQIWKARNAFCFEHIRLVPAVVLDKALVEAEVWRELQVPAPQRTSQVVVAQEARKWKKPPSGWVKCNFASSWLDPTSVCGGAWIVRDGYGKAIFHSRRSCPSLPNPVEADLCSLLWTLEDMANLSVDKVIFESSSPYLREAFLLNSSPGINPLINMITQRFHGFSEWYTELVLIESNKVASFIVNSVTRDQRLQSYIGSGGPSWLQTLISQESGSDTS</sequence>
<protein>
    <recommendedName>
        <fullName evidence="5">Reverse transcriptase zinc-binding domain-containing protein</fullName>
    </recommendedName>
</protein>
<dbReference type="Pfam" id="PF13966">
    <property type="entry name" value="zf-RVT"/>
    <property type="match status" value="1"/>
</dbReference>
<dbReference type="PANTHER" id="PTHR47074:SF49">
    <property type="entry name" value="POLYNUCLEOTIDYL TRANSFERASE, RIBONUCLEASE H-LIKE SUPERFAMILY PROTEIN"/>
    <property type="match status" value="1"/>
</dbReference>
<dbReference type="InterPro" id="IPR052929">
    <property type="entry name" value="RNase_H-like_EbsB-rel"/>
</dbReference>
<dbReference type="AlphaFoldDB" id="A0A3P6CAQ6"/>
<dbReference type="CDD" id="cd06222">
    <property type="entry name" value="RNase_H_like"/>
    <property type="match status" value="1"/>
</dbReference>
<feature type="domain" description="RNase H type-1" evidence="1">
    <location>
        <begin position="231"/>
        <end position="349"/>
    </location>
</feature>
<evidence type="ECO:0000313" key="4">
    <source>
        <dbReference type="EMBL" id="VDD11390.1"/>
    </source>
</evidence>
<dbReference type="Gramene" id="A04p08190.2_BraZ1">
    <property type="protein sequence ID" value="A04p08190.2_BraZ1.CDS.1"/>
    <property type="gene ID" value="A04g08190.2_BraZ1"/>
</dbReference>
<dbReference type="Pfam" id="PF13456">
    <property type="entry name" value="RVT_3"/>
    <property type="match status" value="1"/>
</dbReference>
<accession>A0A3P6CAQ6</accession>
<feature type="domain" description="Reverse transcriptase zinc-binding" evidence="2">
    <location>
        <begin position="24"/>
        <end position="119"/>
    </location>
</feature>
<reference evidence="4" key="1">
    <citation type="submission" date="2018-11" db="EMBL/GenBank/DDBJ databases">
        <authorList>
            <consortium name="Genoscope - CEA"/>
            <person name="William W."/>
        </authorList>
    </citation>
    <scope>NUCLEOTIDE SEQUENCE</scope>
</reference>
<evidence type="ECO:0000313" key="3">
    <source>
        <dbReference type="EMBL" id="CAG7905918.1"/>
    </source>
</evidence>
<dbReference type="PANTHER" id="PTHR47074">
    <property type="entry name" value="BNAC02G40300D PROTEIN"/>
    <property type="match status" value="1"/>
</dbReference>
<proteinExistence type="predicted"/>
<evidence type="ECO:0000259" key="2">
    <source>
        <dbReference type="Pfam" id="PF13966"/>
    </source>
</evidence>